<keyword evidence="4" id="KW-1185">Reference proteome</keyword>
<gene>
    <name evidence="3" type="ORF">ACFSUO_08815</name>
</gene>
<reference evidence="4" key="1">
    <citation type="journal article" date="2019" name="Int. J. Syst. Evol. Microbiol.">
        <title>The Global Catalogue of Microorganisms (GCM) 10K type strain sequencing project: providing services to taxonomists for standard genome sequencing and annotation.</title>
        <authorList>
            <consortium name="The Broad Institute Genomics Platform"/>
            <consortium name="The Broad Institute Genome Sequencing Center for Infectious Disease"/>
            <person name="Wu L."/>
            <person name="Ma J."/>
        </authorList>
    </citation>
    <scope>NUCLEOTIDE SEQUENCE [LARGE SCALE GENOMIC DNA]</scope>
    <source>
        <strain evidence="4">TISTR 1535</strain>
    </source>
</reference>
<evidence type="ECO:0000313" key="3">
    <source>
        <dbReference type="EMBL" id="MFD2761070.1"/>
    </source>
</evidence>
<dbReference type="EMBL" id="JBHUNA010000019">
    <property type="protein sequence ID" value="MFD2761070.1"/>
    <property type="molecule type" value="Genomic_DNA"/>
</dbReference>
<evidence type="ECO:0000256" key="1">
    <source>
        <dbReference type="ARBA" id="ARBA00022801"/>
    </source>
</evidence>
<evidence type="ECO:0000259" key="2">
    <source>
        <dbReference type="Pfam" id="PF00149"/>
    </source>
</evidence>
<feature type="domain" description="Calcineurin-like phosphoesterase" evidence="2">
    <location>
        <begin position="5"/>
        <end position="203"/>
    </location>
</feature>
<dbReference type="InterPro" id="IPR004843">
    <property type="entry name" value="Calcineurin-like_PHP"/>
</dbReference>
<dbReference type="GO" id="GO:0004527">
    <property type="term" value="F:exonuclease activity"/>
    <property type="evidence" value="ECO:0007669"/>
    <property type="project" value="UniProtKB-KW"/>
</dbReference>
<dbReference type="InterPro" id="IPR041796">
    <property type="entry name" value="Mre11_N"/>
</dbReference>
<name>A0ABW5V5V8_9BACI</name>
<keyword evidence="3" id="KW-0540">Nuclease</keyword>
<dbReference type="PANTHER" id="PTHR30337:SF7">
    <property type="entry name" value="PHOSPHOESTERASE"/>
    <property type="match status" value="1"/>
</dbReference>
<dbReference type="InterPro" id="IPR014576">
    <property type="entry name" value="Pesterase_YhaO"/>
</dbReference>
<evidence type="ECO:0000313" key="4">
    <source>
        <dbReference type="Proteomes" id="UP001597502"/>
    </source>
</evidence>
<proteinExistence type="predicted"/>
<keyword evidence="1" id="KW-0378">Hydrolase</keyword>
<dbReference type="RefSeq" id="WP_382393195.1">
    <property type="nucleotide sequence ID" value="NZ_JBHUNA010000019.1"/>
</dbReference>
<organism evidence="3 4">
    <name type="scientific">Lentibacillus juripiscarius</name>
    <dbReference type="NCBI Taxonomy" id="257446"/>
    <lineage>
        <taxon>Bacteria</taxon>
        <taxon>Bacillati</taxon>
        <taxon>Bacillota</taxon>
        <taxon>Bacilli</taxon>
        <taxon>Bacillales</taxon>
        <taxon>Bacillaceae</taxon>
        <taxon>Lentibacillus</taxon>
    </lineage>
</organism>
<keyword evidence="3" id="KW-0269">Exonuclease</keyword>
<protein>
    <submittedName>
        <fullName evidence="3">Exonuclease SbcCD subunit D</fullName>
    </submittedName>
</protein>
<dbReference type="Pfam" id="PF00149">
    <property type="entry name" value="Metallophos"/>
    <property type="match status" value="1"/>
</dbReference>
<dbReference type="CDD" id="cd00840">
    <property type="entry name" value="MPP_Mre11_N"/>
    <property type="match status" value="1"/>
</dbReference>
<dbReference type="SUPFAM" id="SSF56300">
    <property type="entry name" value="Metallo-dependent phosphatases"/>
    <property type="match status" value="1"/>
</dbReference>
<dbReference type="InterPro" id="IPR050535">
    <property type="entry name" value="DNA_Repair-Maintenance_Comp"/>
</dbReference>
<dbReference type="PIRSF" id="PIRSF033091">
    <property type="entry name" value="Pesterase_YhaO"/>
    <property type="match status" value="1"/>
</dbReference>
<dbReference type="InterPro" id="IPR029052">
    <property type="entry name" value="Metallo-depent_PP-like"/>
</dbReference>
<comment type="caution">
    <text evidence="3">The sequence shown here is derived from an EMBL/GenBank/DDBJ whole genome shotgun (WGS) entry which is preliminary data.</text>
</comment>
<dbReference type="Gene3D" id="3.60.21.10">
    <property type="match status" value="1"/>
</dbReference>
<sequence>MGELSFIHAADLHLDSPFKGLSHMPESIFHKVKNSTFEALDRLVTAAIDRQVDFVLMAGDLFDNEKQSLKAQVRLRNAFEKLNRHHIKVYMSHGNHDFLSGNNHPITYPDNVFVFSSETVAHVTYAKNKETLAAIYGFSYEKRSVTAEKAQEYDPVSDSIPYHIAMLHGSVYSNTEHDVYAPFHITDLTGKDFDYWALGHIHQREILKEDPPVVYPGNIQGRSSKEAGPKGCYHVALSEKGTELTFLPLQSILFRKLSVDISGCEEAHELERVILQKVEDTKEQTGPELVHLLLTGIPDHLREWEQAVEEIVQLVNETLMHRNDWTYIYRFEFSRPKQDPFRMLKEGSHFAGELLRHADETSIQPYLDELYRHRQAKKYVQAMTPEQESRVKERAKQLLIDELLHHGGD</sequence>
<accession>A0ABW5V5V8</accession>
<dbReference type="Proteomes" id="UP001597502">
    <property type="component" value="Unassembled WGS sequence"/>
</dbReference>
<dbReference type="PANTHER" id="PTHR30337">
    <property type="entry name" value="COMPONENT OF ATP-DEPENDENT DSDNA EXONUCLEASE"/>
    <property type="match status" value="1"/>
</dbReference>